<dbReference type="KEGG" id="mhk:DFR87_02655"/>
<keyword evidence="3" id="KW-1185">Reference proteome</keyword>
<keyword evidence="1" id="KW-0812">Transmembrane</keyword>
<evidence type="ECO:0000256" key="1">
    <source>
        <dbReference type="SAM" id="Phobius"/>
    </source>
</evidence>
<feature type="transmembrane region" description="Helical" evidence="1">
    <location>
        <begin position="119"/>
        <end position="138"/>
    </location>
</feature>
<reference evidence="2 3" key="1">
    <citation type="submission" date="2018-05" db="EMBL/GenBank/DDBJ databases">
        <title>Complete Genome Sequences of Extremely Thermoacidophilic, Metal-Mobilizing Type-Strain Members of the Archaeal Family Sulfolobaceae: Acidianus brierleyi DSM-1651T, Acidianus sulfidivorans DSM-18786T, Metallosphaera hakonensis DSM-7519T, and Metallosphaera prunae DSM-10039T.</title>
        <authorList>
            <person name="Counts J.A."/>
            <person name="Kelly R.M."/>
        </authorList>
    </citation>
    <scope>NUCLEOTIDE SEQUENCE [LARGE SCALE GENOMIC DNA]</scope>
    <source>
        <strain evidence="2 3">HO1-1</strain>
    </source>
</reference>
<sequence length="235" mass="27114">MEVVDTQEVFDRVGKMINSATEIIEILTDRINDLIAQDLLRKAGSGIDVNLITSDLNWARWLENRAKSYMKDEEEKISQEIRELSEKIELYSRIPWIVLVIVGATWIVLLLRGFRGLDILLSIFIGLGVLYYITYLSYKRRKSCREEVAVKVENKERINEEYKGVRESLIKHLHVVETDFEISFSIIISDSSAIITSTPLETEKEKGYHVITDISKEDAIKIINLVLSMQPLKRP</sequence>
<dbReference type="Proteomes" id="UP000247586">
    <property type="component" value="Chromosome"/>
</dbReference>
<dbReference type="AlphaFoldDB" id="A0A2U9IRZ5"/>
<dbReference type="Gene3D" id="3.30.870.10">
    <property type="entry name" value="Endonuclease Chain A"/>
    <property type="match status" value="1"/>
</dbReference>
<dbReference type="STRING" id="1293036.GCA_001315825_01427"/>
<keyword evidence="1" id="KW-1133">Transmembrane helix</keyword>
<dbReference type="SUPFAM" id="SSF56024">
    <property type="entry name" value="Phospholipase D/nuclease"/>
    <property type="match status" value="1"/>
</dbReference>
<dbReference type="OrthoDB" id="34642at2157"/>
<reference evidence="3" key="3">
    <citation type="submission" date="2020-03" db="EMBL/GenBank/DDBJ databases">
        <title>Sequencing and Assembly of Multiple Reported Metal-Biooxidizing Members of the Extremely Thermoacidophilic Archaeal Family Sulfolobaceae.</title>
        <authorList>
            <person name="Counts J.A."/>
            <person name="Kelly R.M."/>
        </authorList>
    </citation>
    <scope>NUCLEOTIDE SEQUENCE [LARGE SCALE GENOMIC DNA]</scope>
    <source>
        <strain evidence="3">HO1-1</strain>
    </source>
</reference>
<name>A0A2U9IRZ5_9CREN</name>
<proteinExistence type="predicted"/>
<feature type="transmembrane region" description="Helical" evidence="1">
    <location>
        <begin position="94"/>
        <end position="113"/>
    </location>
</feature>
<protein>
    <submittedName>
        <fullName evidence="2">Uncharacterized protein</fullName>
    </submittedName>
</protein>
<keyword evidence="1" id="KW-0472">Membrane</keyword>
<reference evidence="3" key="2">
    <citation type="submission" date="2020-03" db="EMBL/GenBank/DDBJ databases">
        <title>Complete Genome Sequences of Extremely Thermoacidophilic, Metal-Mobilizing Type-Strain Members of the Archaeal Family Sulfolobaceae: Acidianus brierleyi DSM-1651T, Acidianus sulfidivorans DSM-18786T, Metallosphaera hakonensis DSM-7519T, and Metallosphaera prunae DSM-10039T.</title>
        <authorList>
            <person name="Counts J.A."/>
            <person name="Kelly R.M."/>
        </authorList>
    </citation>
    <scope>NUCLEOTIDE SEQUENCE [LARGE SCALE GENOMIC DNA]</scope>
    <source>
        <strain evidence="3">HO1-1</strain>
    </source>
</reference>
<gene>
    <name evidence="2" type="ORF">DFR87_02655</name>
</gene>
<evidence type="ECO:0000313" key="3">
    <source>
        <dbReference type="Proteomes" id="UP000247586"/>
    </source>
</evidence>
<dbReference type="EMBL" id="CP029287">
    <property type="protein sequence ID" value="AWR98768.1"/>
    <property type="molecule type" value="Genomic_DNA"/>
</dbReference>
<organism evidence="2 3">
    <name type="scientific">Metallosphaera hakonensis JCM 8857 = DSM 7519</name>
    <dbReference type="NCBI Taxonomy" id="1293036"/>
    <lineage>
        <taxon>Archaea</taxon>
        <taxon>Thermoproteota</taxon>
        <taxon>Thermoprotei</taxon>
        <taxon>Sulfolobales</taxon>
        <taxon>Sulfolobaceae</taxon>
        <taxon>Metallosphaera</taxon>
    </lineage>
</organism>
<evidence type="ECO:0000313" key="2">
    <source>
        <dbReference type="EMBL" id="AWR98768.1"/>
    </source>
</evidence>
<accession>A0A2U9IRZ5</accession>